<dbReference type="EMBL" id="SPHZ02000002">
    <property type="protein sequence ID" value="KAF0930257.1"/>
    <property type="molecule type" value="Genomic_DNA"/>
</dbReference>
<keyword evidence="1" id="KW-0472">Membrane</keyword>
<name>A0A6G1F030_9ORYZ</name>
<feature type="signal peptide" evidence="2">
    <location>
        <begin position="1"/>
        <end position="24"/>
    </location>
</feature>
<evidence type="ECO:0000256" key="2">
    <source>
        <dbReference type="SAM" id="SignalP"/>
    </source>
</evidence>
<keyword evidence="1" id="KW-0812">Transmembrane</keyword>
<feature type="transmembrane region" description="Helical" evidence="1">
    <location>
        <begin position="124"/>
        <end position="149"/>
    </location>
</feature>
<protein>
    <submittedName>
        <fullName evidence="3">Uncharacterized protein</fullName>
    </submittedName>
</protein>
<keyword evidence="4" id="KW-1185">Reference proteome</keyword>
<proteinExistence type="predicted"/>
<organism evidence="3 4">
    <name type="scientific">Oryza meyeriana var. granulata</name>
    <dbReference type="NCBI Taxonomy" id="110450"/>
    <lineage>
        <taxon>Eukaryota</taxon>
        <taxon>Viridiplantae</taxon>
        <taxon>Streptophyta</taxon>
        <taxon>Embryophyta</taxon>
        <taxon>Tracheophyta</taxon>
        <taxon>Spermatophyta</taxon>
        <taxon>Magnoliopsida</taxon>
        <taxon>Liliopsida</taxon>
        <taxon>Poales</taxon>
        <taxon>Poaceae</taxon>
        <taxon>BOP clade</taxon>
        <taxon>Oryzoideae</taxon>
        <taxon>Oryzeae</taxon>
        <taxon>Oryzinae</taxon>
        <taxon>Oryza</taxon>
        <taxon>Oryza meyeriana</taxon>
    </lineage>
</organism>
<dbReference type="AlphaFoldDB" id="A0A6G1F030"/>
<dbReference type="Proteomes" id="UP000479710">
    <property type="component" value="Unassembled WGS sequence"/>
</dbReference>
<dbReference type="PANTHER" id="PTHR35107:SF4">
    <property type="entry name" value="EXPRESSED PROTEIN"/>
    <property type="match status" value="1"/>
</dbReference>
<evidence type="ECO:0000313" key="3">
    <source>
        <dbReference type="EMBL" id="KAF0930257.1"/>
    </source>
</evidence>
<keyword evidence="2" id="KW-0732">Signal</keyword>
<accession>A0A6G1F030</accession>
<evidence type="ECO:0000313" key="4">
    <source>
        <dbReference type="Proteomes" id="UP000479710"/>
    </source>
</evidence>
<dbReference type="PANTHER" id="PTHR35107">
    <property type="entry name" value="EXPRESSED PROTEIN"/>
    <property type="match status" value="1"/>
</dbReference>
<evidence type="ECO:0000256" key="1">
    <source>
        <dbReference type="SAM" id="Phobius"/>
    </source>
</evidence>
<feature type="chain" id="PRO_5026269219" evidence="2">
    <location>
        <begin position="25"/>
        <end position="197"/>
    </location>
</feature>
<keyword evidence="1" id="KW-1133">Transmembrane helix</keyword>
<gene>
    <name evidence="3" type="ORF">E2562_030897</name>
</gene>
<reference evidence="3 4" key="1">
    <citation type="submission" date="2019-11" db="EMBL/GenBank/DDBJ databases">
        <title>Whole genome sequence of Oryza granulata.</title>
        <authorList>
            <person name="Li W."/>
        </authorList>
    </citation>
    <scope>NUCLEOTIDE SEQUENCE [LARGE SCALE GENOMIC DNA]</scope>
    <source>
        <strain evidence="4">cv. Menghai</strain>
        <tissue evidence="3">Leaf</tissue>
    </source>
</reference>
<sequence length="197" mass="20776">MAGRLLLLLAVASFSLLIASPAAAARPCHTFFISFATNPNPNGGTEVADHCTATLTTATVITVFRVRCLCPHLTHVHGHGHAHPNLHHLHSIPANIQIRRPELPELPHPAAQAADSFQERAKDILVVVVGILFGVGCGALTAASMYLVWSVLAGAAAPSPYDEIYGDEDEEASDSESPKKVGYVIIPGVEAHDGGKN</sequence>
<comment type="caution">
    <text evidence="3">The sequence shown here is derived from an EMBL/GenBank/DDBJ whole genome shotgun (WGS) entry which is preliminary data.</text>
</comment>
<dbReference type="OrthoDB" id="769005at2759"/>